<accession>A0ABR4PGA5</accession>
<dbReference type="Gene3D" id="2.60.420.10">
    <property type="entry name" value="Maltose phosphorylase, domain 3"/>
    <property type="match status" value="1"/>
</dbReference>
<dbReference type="InterPro" id="IPR008979">
    <property type="entry name" value="Galactose-bd-like_sf"/>
</dbReference>
<evidence type="ECO:0000259" key="1">
    <source>
        <dbReference type="Pfam" id="PF17389"/>
    </source>
</evidence>
<evidence type="ECO:0000313" key="3">
    <source>
        <dbReference type="Proteomes" id="UP001629113"/>
    </source>
</evidence>
<dbReference type="PANTHER" id="PTHR34987:SF2">
    <property type="entry name" value="B, PUTATIVE (AFU_ORTHOLOGUE AFUA_7G05040)-RELATED"/>
    <property type="match status" value="1"/>
</dbReference>
<keyword evidence="3" id="KW-1185">Reference proteome</keyword>
<dbReference type="InterPro" id="IPR012341">
    <property type="entry name" value="6hp_glycosidase-like_sf"/>
</dbReference>
<name>A0ABR4PGA5_9HELO</name>
<dbReference type="Gene3D" id="2.60.120.260">
    <property type="entry name" value="Galactose-binding domain-like"/>
    <property type="match status" value="1"/>
</dbReference>
<dbReference type="Proteomes" id="UP001629113">
    <property type="component" value="Unassembled WGS sequence"/>
</dbReference>
<comment type="caution">
    <text evidence="2">The sequence shown here is derived from an EMBL/GenBank/DDBJ whole genome shotgun (WGS) entry which is preliminary data.</text>
</comment>
<reference evidence="2 3" key="1">
    <citation type="submission" date="2024-06" db="EMBL/GenBank/DDBJ databases">
        <title>Complete genome of Phlyctema vagabunda strain 19-DSS-EL-015.</title>
        <authorList>
            <person name="Fiorenzani C."/>
        </authorList>
    </citation>
    <scope>NUCLEOTIDE SEQUENCE [LARGE SCALE GENOMIC DNA]</scope>
    <source>
        <strain evidence="2 3">19-DSS-EL-015</strain>
    </source>
</reference>
<dbReference type="Pfam" id="PF17389">
    <property type="entry name" value="Bac_rhamnosid6H"/>
    <property type="match status" value="1"/>
</dbReference>
<gene>
    <name evidence="2" type="ORF">PVAG01_06514</name>
</gene>
<dbReference type="EMBL" id="JBFCZG010000005">
    <property type="protein sequence ID" value="KAL3422358.1"/>
    <property type="molecule type" value="Genomic_DNA"/>
</dbReference>
<organism evidence="2 3">
    <name type="scientific">Phlyctema vagabunda</name>
    <dbReference type="NCBI Taxonomy" id="108571"/>
    <lineage>
        <taxon>Eukaryota</taxon>
        <taxon>Fungi</taxon>
        <taxon>Dikarya</taxon>
        <taxon>Ascomycota</taxon>
        <taxon>Pezizomycotina</taxon>
        <taxon>Leotiomycetes</taxon>
        <taxon>Helotiales</taxon>
        <taxon>Dermateaceae</taxon>
        <taxon>Phlyctema</taxon>
    </lineage>
</organism>
<sequence>MSSLPSNNTGTWIWHPDWVEGADKASAGGFVHFRKSITLTSESLPTEAVPLHISADTRYKLYINSHLVSIGPVKGDEHLWFYDEIDIQPYLKVGINHFSVRVLRFYYASPSATSFPRLPYAGLLIRTFGPQSGIGHDIQSHNDWQTALDLSTYLPINIKEDDFLHVYENVHNEKGALLEWKAAKQYEFPASHGITAPWKLSPRLIPTARYAPKGFTALHNVRSTEPLPRWEKTLLSHNKDSPSSIRLPAGSTHHIELEVEHHITAFLDFRFERPTHSGSRLKITYSECYEDEPEEVPYIRRKGDRRDTSKMLIGPEDNYAFGGSSAIPDLQYYDHVADEEIFSPFHFRTLRFLAIDITVDEQSDLVFKGISMTTTNYPLDILASFNTPTTQNSTTELWKTSIRTLQKCMHDCYEDCPFYEQLQYAMDIRSSALFTYYLSGDDRAARQAIIQLHNSYDPGSGLTASRAPAHQYQVIPHFSLYWICMITDHFEHFADADFVRQFMAACDGVLESFSRRLDVEIGLVRSLDSSSTYWDFVDWANQWKPYGIPPAAERTGFQTYTNMLYAYTLKRAARLLEAIGRSGLATEYQSRADAVVTGIQTHCFDGQYFTDGLASQSDPDKDLSQHNQVWAVLSGAAKEEIALKILKGSLSSPTHTPTSIAMSFYTLRALSLAGGGIYNETFHTYWDPWRKQLSQNLTTWVEDNVSQRSDCHAWGSAPIFEYLAEVAGVRPASPGWKALVFQPRIALFPELDATIPFGGTSPGVAHVKWNPEGGQTKVTLSLTLNSGEDASIPVQVILPGQGPRSMEYSQELVFLL</sequence>
<dbReference type="SUPFAM" id="SSF49785">
    <property type="entry name" value="Galactose-binding domain-like"/>
    <property type="match status" value="1"/>
</dbReference>
<feature type="domain" description="Alpha-L-rhamnosidase six-hairpin glycosidase" evidence="1">
    <location>
        <begin position="391"/>
        <end position="715"/>
    </location>
</feature>
<evidence type="ECO:0000313" key="2">
    <source>
        <dbReference type="EMBL" id="KAL3422358.1"/>
    </source>
</evidence>
<protein>
    <recommendedName>
        <fullName evidence="1">Alpha-L-rhamnosidase six-hairpin glycosidase domain-containing protein</fullName>
    </recommendedName>
</protein>
<dbReference type="Gene3D" id="1.50.10.10">
    <property type="match status" value="1"/>
</dbReference>
<dbReference type="PANTHER" id="PTHR34987">
    <property type="entry name" value="C, PUTATIVE (AFU_ORTHOLOGUE AFUA_3G02880)-RELATED"/>
    <property type="match status" value="1"/>
</dbReference>
<proteinExistence type="predicted"/>
<dbReference type="SUPFAM" id="SSF48208">
    <property type="entry name" value="Six-hairpin glycosidases"/>
    <property type="match status" value="1"/>
</dbReference>
<dbReference type="InterPro" id="IPR008928">
    <property type="entry name" value="6-hairpin_glycosidase_sf"/>
</dbReference>
<dbReference type="InterPro" id="IPR035396">
    <property type="entry name" value="Bac_rhamnosid6H"/>
</dbReference>